<gene>
    <name evidence="2" type="ORF">XELAEV_18038684mg</name>
</gene>
<accession>A0A974C6G5</accession>
<proteinExistence type="predicted"/>
<evidence type="ECO:0000256" key="1">
    <source>
        <dbReference type="SAM" id="MobiDB-lite"/>
    </source>
</evidence>
<dbReference type="Proteomes" id="UP000694892">
    <property type="component" value="Chromosome 8L"/>
</dbReference>
<organism evidence="2 3">
    <name type="scientific">Xenopus laevis</name>
    <name type="common">African clawed frog</name>
    <dbReference type="NCBI Taxonomy" id="8355"/>
    <lineage>
        <taxon>Eukaryota</taxon>
        <taxon>Metazoa</taxon>
        <taxon>Chordata</taxon>
        <taxon>Craniata</taxon>
        <taxon>Vertebrata</taxon>
        <taxon>Euteleostomi</taxon>
        <taxon>Amphibia</taxon>
        <taxon>Batrachia</taxon>
        <taxon>Anura</taxon>
        <taxon>Pipoidea</taxon>
        <taxon>Pipidae</taxon>
        <taxon>Xenopodinae</taxon>
        <taxon>Xenopus</taxon>
        <taxon>Xenopus</taxon>
    </lineage>
</organism>
<evidence type="ECO:0000313" key="2">
    <source>
        <dbReference type="EMBL" id="OCT67389.1"/>
    </source>
</evidence>
<feature type="region of interest" description="Disordered" evidence="1">
    <location>
        <begin position="54"/>
        <end position="76"/>
    </location>
</feature>
<evidence type="ECO:0000313" key="3">
    <source>
        <dbReference type="Proteomes" id="UP000694892"/>
    </source>
</evidence>
<dbReference type="EMBL" id="CM004480">
    <property type="protein sequence ID" value="OCT67389.1"/>
    <property type="molecule type" value="Genomic_DNA"/>
</dbReference>
<reference evidence="3" key="1">
    <citation type="journal article" date="2016" name="Nature">
        <title>Genome evolution in the allotetraploid frog Xenopus laevis.</title>
        <authorList>
            <person name="Session A.M."/>
            <person name="Uno Y."/>
            <person name="Kwon T."/>
            <person name="Chapman J.A."/>
            <person name="Toyoda A."/>
            <person name="Takahashi S."/>
            <person name="Fukui A."/>
            <person name="Hikosaka A."/>
            <person name="Suzuki A."/>
            <person name="Kondo M."/>
            <person name="van Heeringen S.J."/>
            <person name="Quigley I."/>
            <person name="Heinz S."/>
            <person name="Ogino H."/>
            <person name="Ochi H."/>
            <person name="Hellsten U."/>
            <person name="Lyons J.B."/>
            <person name="Simakov O."/>
            <person name="Putnam N."/>
            <person name="Stites J."/>
            <person name="Kuroki Y."/>
            <person name="Tanaka T."/>
            <person name="Michiue T."/>
            <person name="Watanabe M."/>
            <person name="Bogdanovic O."/>
            <person name="Lister R."/>
            <person name="Georgiou G."/>
            <person name="Paranjpe S.S."/>
            <person name="van Kruijsbergen I."/>
            <person name="Shu S."/>
            <person name="Carlson J."/>
            <person name="Kinoshita T."/>
            <person name="Ohta Y."/>
            <person name="Mawaribuchi S."/>
            <person name="Jenkins J."/>
            <person name="Grimwood J."/>
            <person name="Schmutz J."/>
            <person name="Mitros T."/>
            <person name="Mozaffari S.V."/>
            <person name="Suzuki Y."/>
            <person name="Haramoto Y."/>
            <person name="Yamamoto T.S."/>
            <person name="Takagi C."/>
            <person name="Heald R."/>
            <person name="Miller K."/>
            <person name="Haudenschild C."/>
            <person name="Kitzman J."/>
            <person name="Nakayama T."/>
            <person name="Izutsu Y."/>
            <person name="Robert J."/>
            <person name="Fortriede J."/>
            <person name="Burns K."/>
            <person name="Lotay V."/>
            <person name="Karimi K."/>
            <person name="Yasuoka Y."/>
            <person name="Dichmann D.S."/>
            <person name="Flajnik M.F."/>
            <person name="Houston D.W."/>
            <person name="Shendure J."/>
            <person name="DuPasquier L."/>
            <person name="Vize P.D."/>
            <person name="Zorn A.M."/>
            <person name="Ito M."/>
            <person name="Marcotte E.M."/>
            <person name="Wallingford J.B."/>
            <person name="Ito Y."/>
            <person name="Asashima M."/>
            <person name="Ueno N."/>
            <person name="Matsuda Y."/>
            <person name="Veenstra G.J."/>
            <person name="Fujiyama A."/>
            <person name="Harland R.M."/>
            <person name="Taira M."/>
            <person name="Rokhsar D.S."/>
        </authorList>
    </citation>
    <scope>NUCLEOTIDE SEQUENCE [LARGE SCALE GENOMIC DNA]</scope>
    <source>
        <strain evidence="3">J</strain>
    </source>
</reference>
<protein>
    <submittedName>
        <fullName evidence="2">Uncharacterized protein</fullName>
    </submittedName>
</protein>
<name>A0A974C6G5_XENLA</name>
<dbReference type="AlphaFoldDB" id="A0A974C6G5"/>
<sequence length="120" mass="12964">MRLLLLLDLGPSRFSRKKTPWLPWVRCVTCFARKGHCCAGAWLSAQGQPYAGTESLKAQGKSTAGPSPPLCPLPSDEEPPLGKLRTMLPVKTHALVLYRQLSMFLHGGDSVPAYGCPCGS</sequence>